<feature type="region of interest" description="Disordered" evidence="1">
    <location>
        <begin position="69"/>
        <end position="92"/>
    </location>
</feature>
<reference evidence="2 3" key="1">
    <citation type="submission" date="2024-04" db="EMBL/GenBank/DDBJ databases">
        <authorList>
            <person name="Fracassetti M."/>
        </authorList>
    </citation>
    <scope>NUCLEOTIDE SEQUENCE [LARGE SCALE GENOMIC DNA]</scope>
</reference>
<accession>A0AAV2F7S5</accession>
<dbReference type="Proteomes" id="UP001497516">
    <property type="component" value="Chromosome 6"/>
</dbReference>
<organism evidence="2 3">
    <name type="scientific">Linum trigynum</name>
    <dbReference type="NCBI Taxonomy" id="586398"/>
    <lineage>
        <taxon>Eukaryota</taxon>
        <taxon>Viridiplantae</taxon>
        <taxon>Streptophyta</taxon>
        <taxon>Embryophyta</taxon>
        <taxon>Tracheophyta</taxon>
        <taxon>Spermatophyta</taxon>
        <taxon>Magnoliopsida</taxon>
        <taxon>eudicotyledons</taxon>
        <taxon>Gunneridae</taxon>
        <taxon>Pentapetalae</taxon>
        <taxon>rosids</taxon>
        <taxon>fabids</taxon>
        <taxon>Malpighiales</taxon>
        <taxon>Linaceae</taxon>
        <taxon>Linum</taxon>
    </lineage>
</organism>
<evidence type="ECO:0000313" key="3">
    <source>
        <dbReference type="Proteomes" id="UP001497516"/>
    </source>
</evidence>
<protein>
    <submittedName>
        <fullName evidence="2">Uncharacterized protein</fullName>
    </submittedName>
</protein>
<keyword evidence="3" id="KW-1185">Reference proteome</keyword>
<dbReference type="AlphaFoldDB" id="A0AAV2F7S5"/>
<name>A0AAV2F7S5_9ROSI</name>
<proteinExistence type="predicted"/>
<evidence type="ECO:0000313" key="2">
    <source>
        <dbReference type="EMBL" id="CAL1393730.1"/>
    </source>
</evidence>
<feature type="compositionally biased region" description="Low complexity" evidence="1">
    <location>
        <begin position="69"/>
        <end position="79"/>
    </location>
</feature>
<evidence type="ECO:0000256" key="1">
    <source>
        <dbReference type="SAM" id="MobiDB-lite"/>
    </source>
</evidence>
<gene>
    <name evidence="2" type="ORF">LTRI10_LOCUS34285</name>
</gene>
<feature type="compositionally biased region" description="Polar residues" evidence="1">
    <location>
        <begin position="80"/>
        <end position="92"/>
    </location>
</feature>
<dbReference type="EMBL" id="OZ034819">
    <property type="protein sequence ID" value="CAL1393730.1"/>
    <property type="molecule type" value="Genomic_DNA"/>
</dbReference>
<sequence>MWFMECGVEKSKHDTNERRKPQHVVERAKEIFYEDTRKLFALQHCWEILQHSPEFLQLFLSPVPSIPPMGGSSLSMPSSENDSPDIQNASAR</sequence>